<proteinExistence type="predicted"/>
<evidence type="ECO:0000313" key="2">
    <source>
        <dbReference type="Proteomes" id="UP000663873"/>
    </source>
</evidence>
<accession>A0A821APT3</accession>
<name>A0A821APT3_9BILA</name>
<protein>
    <submittedName>
        <fullName evidence="1">Uncharacterized protein</fullName>
    </submittedName>
</protein>
<reference evidence="1" key="1">
    <citation type="submission" date="2021-02" db="EMBL/GenBank/DDBJ databases">
        <authorList>
            <person name="Nowell W R."/>
        </authorList>
    </citation>
    <scope>NUCLEOTIDE SEQUENCE</scope>
</reference>
<keyword evidence="2" id="KW-1185">Reference proteome</keyword>
<dbReference type="AlphaFoldDB" id="A0A821APT3"/>
<sequence length="45" mass="5183">KLPIVGVLCGGFERELLRKSGCAWVYRDIIELTENYDQVTKDILK</sequence>
<dbReference type="EMBL" id="CAJOBP010014489">
    <property type="protein sequence ID" value="CAF4577442.1"/>
    <property type="molecule type" value="Genomic_DNA"/>
</dbReference>
<feature type="non-terminal residue" evidence="1">
    <location>
        <position position="1"/>
    </location>
</feature>
<gene>
    <name evidence="1" type="ORF">UJA718_LOCUS30521</name>
</gene>
<organism evidence="1 2">
    <name type="scientific">Rotaria socialis</name>
    <dbReference type="NCBI Taxonomy" id="392032"/>
    <lineage>
        <taxon>Eukaryota</taxon>
        <taxon>Metazoa</taxon>
        <taxon>Spiralia</taxon>
        <taxon>Gnathifera</taxon>
        <taxon>Rotifera</taxon>
        <taxon>Eurotatoria</taxon>
        <taxon>Bdelloidea</taxon>
        <taxon>Philodinida</taxon>
        <taxon>Philodinidae</taxon>
        <taxon>Rotaria</taxon>
    </lineage>
</organism>
<dbReference type="Proteomes" id="UP000663873">
    <property type="component" value="Unassembled WGS sequence"/>
</dbReference>
<evidence type="ECO:0000313" key="1">
    <source>
        <dbReference type="EMBL" id="CAF4577442.1"/>
    </source>
</evidence>
<comment type="caution">
    <text evidence="1">The sequence shown here is derived from an EMBL/GenBank/DDBJ whole genome shotgun (WGS) entry which is preliminary data.</text>
</comment>